<protein>
    <submittedName>
        <fullName evidence="1">Uncharacterized protein</fullName>
    </submittedName>
</protein>
<organism evidence="1 2">
    <name type="scientific">Sphaerosporella brunnea</name>
    <dbReference type="NCBI Taxonomy" id="1250544"/>
    <lineage>
        <taxon>Eukaryota</taxon>
        <taxon>Fungi</taxon>
        <taxon>Dikarya</taxon>
        <taxon>Ascomycota</taxon>
        <taxon>Pezizomycotina</taxon>
        <taxon>Pezizomycetes</taxon>
        <taxon>Pezizales</taxon>
        <taxon>Pyronemataceae</taxon>
        <taxon>Sphaerosporella</taxon>
    </lineage>
</organism>
<dbReference type="EMBL" id="VXIS01000255">
    <property type="protein sequence ID" value="KAA8895598.1"/>
    <property type="molecule type" value="Genomic_DNA"/>
</dbReference>
<dbReference type="InParanoid" id="A0A5J5ELI7"/>
<gene>
    <name evidence="1" type="ORF">FN846DRAFT_968907</name>
</gene>
<keyword evidence="2" id="KW-1185">Reference proteome</keyword>
<dbReference type="AlphaFoldDB" id="A0A5J5ELI7"/>
<accession>A0A5J5ELI7</accession>
<name>A0A5J5ELI7_9PEZI</name>
<proteinExistence type="predicted"/>
<reference evidence="1 2" key="1">
    <citation type="submission" date="2019-09" db="EMBL/GenBank/DDBJ databases">
        <title>Draft genome of the ectomycorrhizal ascomycete Sphaerosporella brunnea.</title>
        <authorList>
            <consortium name="DOE Joint Genome Institute"/>
            <person name="Benucci G.M."/>
            <person name="Marozzi G."/>
            <person name="Antonielli L."/>
            <person name="Sanchez S."/>
            <person name="Marco P."/>
            <person name="Wang X."/>
            <person name="Falini L.B."/>
            <person name="Barry K."/>
            <person name="Haridas S."/>
            <person name="Lipzen A."/>
            <person name="Labutti K."/>
            <person name="Grigoriev I.V."/>
            <person name="Murat C."/>
            <person name="Martin F."/>
            <person name="Albertini E."/>
            <person name="Donnini D."/>
            <person name="Bonito G."/>
        </authorList>
    </citation>
    <scope>NUCLEOTIDE SEQUENCE [LARGE SCALE GENOMIC DNA]</scope>
    <source>
        <strain evidence="1 2">Sb_GMNB300</strain>
    </source>
</reference>
<dbReference type="OrthoDB" id="2440450at2759"/>
<dbReference type="Proteomes" id="UP000326924">
    <property type="component" value="Unassembled WGS sequence"/>
</dbReference>
<comment type="caution">
    <text evidence="1">The sequence shown here is derived from an EMBL/GenBank/DDBJ whole genome shotgun (WGS) entry which is preliminary data.</text>
</comment>
<evidence type="ECO:0000313" key="1">
    <source>
        <dbReference type="EMBL" id="KAA8895598.1"/>
    </source>
</evidence>
<sequence length="141" mass="15118">MDLAQRGFLVPVLPAEASAELGAGVYTTPSLELATHLAGVGGRAGAVLVFRVPPVEGLKVWELGREEWRRVVARELGIRKGRGRGALVDVVVGGVSGDAWVAKMERRMPVAEMGLRQAVWRSGEACRRLASALMAVVFLED</sequence>
<evidence type="ECO:0000313" key="2">
    <source>
        <dbReference type="Proteomes" id="UP000326924"/>
    </source>
</evidence>